<dbReference type="KEGG" id="dpx:DAPPUDRAFT_115508"/>
<dbReference type="EMBL" id="GL732679">
    <property type="protein sequence ID" value="EFX67390.1"/>
    <property type="molecule type" value="Genomic_DNA"/>
</dbReference>
<sequence length="106" mass="11875">MERHVIVKKEKEIVTLSSDESDVDDGHQNVGGSKTVQLERRVIVKQEKAEIPAVETKSNEMPSFKVQRVQKHPDQIVENASLASVSLPDVWYKLVLPEEIIDSGAL</sequence>
<dbReference type="InterPro" id="IPR026741">
    <property type="entry name" value="SNO"/>
</dbReference>
<dbReference type="HOGENOM" id="CLU_2225826_0_0_1"/>
<keyword evidence="2" id="KW-1185">Reference proteome</keyword>
<dbReference type="OrthoDB" id="421838at2759"/>
<reference evidence="1 2" key="1">
    <citation type="journal article" date="2011" name="Science">
        <title>The ecoresponsive genome of Daphnia pulex.</title>
        <authorList>
            <person name="Colbourne J.K."/>
            <person name="Pfrender M.E."/>
            <person name="Gilbert D."/>
            <person name="Thomas W.K."/>
            <person name="Tucker A."/>
            <person name="Oakley T.H."/>
            <person name="Tokishita S."/>
            <person name="Aerts A."/>
            <person name="Arnold G.J."/>
            <person name="Basu M.K."/>
            <person name="Bauer D.J."/>
            <person name="Caceres C.E."/>
            <person name="Carmel L."/>
            <person name="Casola C."/>
            <person name="Choi J.H."/>
            <person name="Detter J.C."/>
            <person name="Dong Q."/>
            <person name="Dusheyko S."/>
            <person name="Eads B.D."/>
            <person name="Frohlich T."/>
            <person name="Geiler-Samerotte K.A."/>
            <person name="Gerlach D."/>
            <person name="Hatcher P."/>
            <person name="Jogdeo S."/>
            <person name="Krijgsveld J."/>
            <person name="Kriventseva E.V."/>
            <person name="Kultz D."/>
            <person name="Laforsch C."/>
            <person name="Lindquist E."/>
            <person name="Lopez J."/>
            <person name="Manak J.R."/>
            <person name="Muller J."/>
            <person name="Pangilinan J."/>
            <person name="Patwardhan R.P."/>
            <person name="Pitluck S."/>
            <person name="Pritham E.J."/>
            <person name="Rechtsteiner A."/>
            <person name="Rho M."/>
            <person name="Rogozin I.B."/>
            <person name="Sakarya O."/>
            <person name="Salamov A."/>
            <person name="Schaack S."/>
            <person name="Shapiro H."/>
            <person name="Shiga Y."/>
            <person name="Skalitzky C."/>
            <person name="Smith Z."/>
            <person name="Souvorov A."/>
            <person name="Sung W."/>
            <person name="Tang Z."/>
            <person name="Tsuchiya D."/>
            <person name="Tu H."/>
            <person name="Vos H."/>
            <person name="Wang M."/>
            <person name="Wolf Y.I."/>
            <person name="Yamagata H."/>
            <person name="Yamada T."/>
            <person name="Ye Y."/>
            <person name="Shaw J.R."/>
            <person name="Andrews J."/>
            <person name="Crease T.J."/>
            <person name="Tang H."/>
            <person name="Lucas S.M."/>
            <person name="Robertson H.M."/>
            <person name="Bork P."/>
            <person name="Koonin E.V."/>
            <person name="Zdobnov E.M."/>
            <person name="Grigoriev I.V."/>
            <person name="Lynch M."/>
            <person name="Boore J.L."/>
        </authorList>
    </citation>
    <scope>NUCLEOTIDE SEQUENCE [LARGE SCALE GENOMIC DNA]</scope>
</reference>
<organism evidence="1 2">
    <name type="scientific">Daphnia pulex</name>
    <name type="common">Water flea</name>
    <dbReference type="NCBI Taxonomy" id="6669"/>
    <lineage>
        <taxon>Eukaryota</taxon>
        <taxon>Metazoa</taxon>
        <taxon>Ecdysozoa</taxon>
        <taxon>Arthropoda</taxon>
        <taxon>Crustacea</taxon>
        <taxon>Branchiopoda</taxon>
        <taxon>Diplostraca</taxon>
        <taxon>Cladocera</taxon>
        <taxon>Anomopoda</taxon>
        <taxon>Daphniidae</taxon>
        <taxon>Daphnia</taxon>
    </lineage>
</organism>
<proteinExistence type="predicted"/>
<dbReference type="AlphaFoldDB" id="E9HLM3"/>
<evidence type="ECO:0000313" key="1">
    <source>
        <dbReference type="EMBL" id="EFX67390.1"/>
    </source>
</evidence>
<dbReference type="GO" id="GO:0006355">
    <property type="term" value="P:regulation of DNA-templated transcription"/>
    <property type="evidence" value="ECO:0007669"/>
    <property type="project" value="InterPro"/>
</dbReference>
<dbReference type="InParanoid" id="E9HLM3"/>
<name>E9HLM3_DAPPU</name>
<dbReference type="Proteomes" id="UP000000305">
    <property type="component" value="Unassembled WGS sequence"/>
</dbReference>
<dbReference type="PANTHER" id="PTHR12706">
    <property type="entry name" value="STRAWBERRY NOTCH-RELATED"/>
    <property type="match status" value="1"/>
</dbReference>
<dbReference type="PANTHER" id="PTHR12706:SF30">
    <property type="entry name" value="PROTEIN STRAWBERRY NOTCH-RELATED"/>
    <property type="match status" value="1"/>
</dbReference>
<accession>E9HLM3</accession>
<gene>
    <name evidence="1" type="ORF">DAPPUDRAFT_115508</name>
</gene>
<evidence type="ECO:0000313" key="2">
    <source>
        <dbReference type="Proteomes" id="UP000000305"/>
    </source>
</evidence>
<protein>
    <submittedName>
        <fullName evidence="1">Uncharacterized protein</fullName>
    </submittedName>
</protein>